<protein>
    <submittedName>
        <fullName evidence="1">Uncharacterized protein</fullName>
    </submittedName>
</protein>
<reference evidence="1 2" key="1">
    <citation type="journal article" date="2018" name="Sci. Rep.">
        <title>Genomic signatures of local adaptation to the degree of environmental predictability in rotifers.</title>
        <authorList>
            <person name="Franch-Gras L."/>
            <person name="Hahn C."/>
            <person name="Garcia-Roger E.M."/>
            <person name="Carmona M.J."/>
            <person name="Serra M."/>
            <person name="Gomez A."/>
        </authorList>
    </citation>
    <scope>NUCLEOTIDE SEQUENCE [LARGE SCALE GENOMIC DNA]</scope>
    <source>
        <strain evidence="1">HYR1</strain>
    </source>
</reference>
<dbReference type="OrthoDB" id="7476844at2759"/>
<accession>A0A3M7SZS5</accession>
<comment type="caution">
    <text evidence="1">The sequence shown here is derived from an EMBL/GenBank/DDBJ whole genome shotgun (WGS) entry which is preliminary data.</text>
</comment>
<keyword evidence="2" id="KW-1185">Reference proteome</keyword>
<sequence>MKQNAMMFHLENFLLFINLKGIKSNKKKERMAKVEGLKKHDMGSDDYPVLLKLKFEFDLYEKDIYNSKKLELNKAEWDKFRELLPKEVPNEIRNNLEKFNQFITETLIQTISLRKLQINQTSSPILDLFEKNQLIRNQLGDETTDIKLHYHNYKKRHSLSQMVNEELNYEIASSRTRLIDESSHSSLNDNVPVDTAESNLDSNSSCKLIESQSTINETVPKNKPSSTVEFDNDETNFMISKELNDESHLFTNAIKKACQIEDMIAKNVYYSIPQQENDLKNIISIIKANSDHLKTMNDDQIYDVIVNHIKKSESQTENGEDLPIIMKNLHSVKSLKNFFEVRAKSSDSEPHLNEEVKRIHSIEKSVNQGLGVCSDLEGDSKNDIIRESNAPVAPPLPEYLINREETKPKFSIKPRRSKTDSIYFYNQSNDLHDKLIREIHNKSLERSKKDTSLIFDEHGNLITKPMTQKNKTKLSKLKEINAPSTVSDKINQLGLNQTKITSFRYNKNRSQSADSKLHDRTIDMDMSNEIVDRQVQMIEMITGCKSSSHRLNDLNQNTTIRSDFSRISNSSVHSSRSMLSEAKAKLEAFGKYSKQARYESPKFDINDDLNDQILDSSIQMEPCVNEFLQTKF</sequence>
<proteinExistence type="predicted"/>
<evidence type="ECO:0000313" key="1">
    <source>
        <dbReference type="EMBL" id="RNA41266.1"/>
    </source>
</evidence>
<dbReference type="Proteomes" id="UP000276133">
    <property type="component" value="Unassembled WGS sequence"/>
</dbReference>
<dbReference type="EMBL" id="REGN01000526">
    <property type="protein sequence ID" value="RNA41266.1"/>
    <property type="molecule type" value="Genomic_DNA"/>
</dbReference>
<evidence type="ECO:0000313" key="2">
    <source>
        <dbReference type="Proteomes" id="UP000276133"/>
    </source>
</evidence>
<name>A0A3M7SZS5_BRAPC</name>
<dbReference type="AlphaFoldDB" id="A0A3M7SZS5"/>
<gene>
    <name evidence="1" type="ORF">BpHYR1_001691</name>
</gene>
<organism evidence="1 2">
    <name type="scientific">Brachionus plicatilis</name>
    <name type="common">Marine rotifer</name>
    <name type="synonym">Brachionus muelleri</name>
    <dbReference type="NCBI Taxonomy" id="10195"/>
    <lineage>
        <taxon>Eukaryota</taxon>
        <taxon>Metazoa</taxon>
        <taxon>Spiralia</taxon>
        <taxon>Gnathifera</taxon>
        <taxon>Rotifera</taxon>
        <taxon>Eurotatoria</taxon>
        <taxon>Monogononta</taxon>
        <taxon>Pseudotrocha</taxon>
        <taxon>Ploima</taxon>
        <taxon>Brachionidae</taxon>
        <taxon>Brachionus</taxon>
    </lineage>
</organism>